<comment type="caution">
    <text evidence="1">The sequence shown here is derived from an EMBL/GenBank/DDBJ whole genome shotgun (WGS) entry which is preliminary data.</text>
</comment>
<keyword evidence="2" id="KW-1185">Reference proteome</keyword>
<sequence>MSTWNSSSKFQCEVSSASKISPQFYNCLFTSSNITASYEAYSRATADKSLSLPLNGLEKPSGRSDRTSFL</sequence>
<name>A0ABD2CZ24_VESMC</name>
<protein>
    <submittedName>
        <fullName evidence="1">Uncharacterized protein</fullName>
    </submittedName>
</protein>
<dbReference type="EMBL" id="JAYRBN010000013">
    <property type="protein sequence ID" value="KAL2750365.1"/>
    <property type="molecule type" value="Genomic_DNA"/>
</dbReference>
<evidence type="ECO:0000313" key="2">
    <source>
        <dbReference type="Proteomes" id="UP001607303"/>
    </source>
</evidence>
<proteinExistence type="predicted"/>
<dbReference type="Proteomes" id="UP001607303">
    <property type="component" value="Unassembled WGS sequence"/>
</dbReference>
<dbReference type="AlphaFoldDB" id="A0ABD2CZ24"/>
<accession>A0ABD2CZ24</accession>
<reference evidence="1 2" key="1">
    <citation type="journal article" date="2024" name="Ann. Entomol. Soc. Am.">
        <title>Genomic analyses of the southern and eastern yellowjacket wasps (Hymenoptera: Vespidae) reveal evolutionary signatures of social life.</title>
        <authorList>
            <person name="Catto M.A."/>
            <person name="Caine P.B."/>
            <person name="Orr S.E."/>
            <person name="Hunt B.G."/>
            <person name="Goodisman M.A.D."/>
        </authorList>
    </citation>
    <scope>NUCLEOTIDE SEQUENCE [LARGE SCALE GENOMIC DNA]</scope>
    <source>
        <strain evidence="1">232</strain>
        <tissue evidence="1">Head and thorax</tissue>
    </source>
</reference>
<evidence type="ECO:0000313" key="1">
    <source>
        <dbReference type="EMBL" id="KAL2750365.1"/>
    </source>
</evidence>
<gene>
    <name evidence="1" type="ORF">V1477_001350</name>
</gene>
<organism evidence="1 2">
    <name type="scientific">Vespula maculifrons</name>
    <name type="common">Eastern yellow jacket</name>
    <name type="synonym">Wasp</name>
    <dbReference type="NCBI Taxonomy" id="7453"/>
    <lineage>
        <taxon>Eukaryota</taxon>
        <taxon>Metazoa</taxon>
        <taxon>Ecdysozoa</taxon>
        <taxon>Arthropoda</taxon>
        <taxon>Hexapoda</taxon>
        <taxon>Insecta</taxon>
        <taxon>Pterygota</taxon>
        <taxon>Neoptera</taxon>
        <taxon>Endopterygota</taxon>
        <taxon>Hymenoptera</taxon>
        <taxon>Apocrita</taxon>
        <taxon>Aculeata</taxon>
        <taxon>Vespoidea</taxon>
        <taxon>Vespidae</taxon>
        <taxon>Vespinae</taxon>
        <taxon>Vespula</taxon>
    </lineage>
</organism>